<feature type="transmembrane region" description="Helical" evidence="6">
    <location>
        <begin position="48"/>
        <end position="65"/>
    </location>
</feature>
<feature type="transmembrane region" description="Helical" evidence="6">
    <location>
        <begin position="112"/>
        <end position="136"/>
    </location>
</feature>
<dbReference type="RefSeq" id="WP_305749510.1">
    <property type="nucleotide sequence ID" value="NZ_JAUZEE010000004.1"/>
</dbReference>
<dbReference type="PANTHER" id="PTHR11101:SF80">
    <property type="entry name" value="PHOSPHATE TRANSPORTER"/>
    <property type="match status" value="1"/>
</dbReference>
<dbReference type="InterPro" id="IPR001204">
    <property type="entry name" value="Phos_transporter"/>
</dbReference>
<feature type="transmembrane region" description="Helical" evidence="6">
    <location>
        <begin position="85"/>
        <end position="105"/>
    </location>
</feature>
<feature type="transmembrane region" description="Helical" evidence="6">
    <location>
        <begin position="265"/>
        <end position="291"/>
    </location>
</feature>
<dbReference type="EMBL" id="JAUZEE010000004">
    <property type="protein sequence ID" value="MDP4300960.1"/>
    <property type="molecule type" value="Genomic_DNA"/>
</dbReference>
<keyword evidence="8" id="KW-1185">Reference proteome</keyword>
<keyword evidence="3 6" id="KW-0812">Transmembrane</keyword>
<dbReference type="PANTHER" id="PTHR11101">
    <property type="entry name" value="PHOSPHATE TRANSPORTER"/>
    <property type="match status" value="1"/>
</dbReference>
<keyword evidence="5 6" id="KW-0472">Membrane</keyword>
<feature type="transmembrane region" description="Helical" evidence="6">
    <location>
        <begin position="142"/>
        <end position="164"/>
    </location>
</feature>
<keyword evidence="2" id="KW-0813">Transport</keyword>
<feature type="transmembrane region" description="Helical" evidence="6">
    <location>
        <begin position="223"/>
        <end position="244"/>
    </location>
</feature>
<sequence length="336" mass="35483">MDAVQTGFWVVAMLVLLAIAFDFMNGFHDAANSIATVVSTGVLKPQQAVLFAAFFNVVAIMVFQLKVAATVGKGIVEPGIVDQHVVFGALVGAIAWNIVTWWYGIPSSSSHALIGGIVGAVVAKAGATALIGAGIWKTVLFIFVSPTLGFLLGSLLMVAVSWLFRRMSPKRIDKWFRRLQLVSAGLYSLGHGGNDAQKTIGIIWMLLLATGYASASDKMPPSWVIWSCYLAIGAGTMFGGWRIVKTMGQKITKLKPVGGFCAETGGAMTLFIATAMGIPVSTTHTITGAIVGVGSTQRASAVRWGVAGNIVWAWIFTIPASAAVASAAYLVSFKFF</sequence>
<evidence type="ECO:0000256" key="2">
    <source>
        <dbReference type="ARBA" id="ARBA00022448"/>
    </source>
</evidence>
<protein>
    <submittedName>
        <fullName evidence="7">Inorganic phosphate transporter</fullName>
    </submittedName>
</protein>
<evidence type="ECO:0000313" key="8">
    <source>
        <dbReference type="Proteomes" id="UP001235760"/>
    </source>
</evidence>
<accession>A0ABT9G3G5</accession>
<evidence type="ECO:0000256" key="3">
    <source>
        <dbReference type="ARBA" id="ARBA00022692"/>
    </source>
</evidence>
<keyword evidence="4 6" id="KW-1133">Transmembrane helix</keyword>
<evidence type="ECO:0000313" key="7">
    <source>
        <dbReference type="EMBL" id="MDP4300960.1"/>
    </source>
</evidence>
<dbReference type="Pfam" id="PF01384">
    <property type="entry name" value="PHO4"/>
    <property type="match status" value="2"/>
</dbReference>
<gene>
    <name evidence="7" type="ORF">Q8X39_09965</name>
</gene>
<feature type="transmembrane region" description="Helical" evidence="6">
    <location>
        <begin position="6"/>
        <end position="27"/>
    </location>
</feature>
<proteinExistence type="predicted"/>
<name>A0ABT9G3G5_LEPDI</name>
<evidence type="ECO:0000256" key="6">
    <source>
        <dbReference type="SAM" id="Phobius"/>
    </source>
</evidence>
<evidence type="ECO:0000256" key="5">
    <source>
        <dbReference type="ARBA" id="ARBA00023136"/>
    </source>
</evidence>
<evidence type="ECO:0000256" key="4">
    <source>
        <dbReference type="ARBA" id="ARBA00022989"/>
    </source>
</evidence>
<feature type="transmembrane region" description="Helical" evidence="6">
    <location>
        <begin position="311"/>
        <end position="331"/>
    </location>
</feature>
<organism evidence="7 8">
    <name type="scientific">Leptothrix discophora</name>
    <dbReference type="NCBI Taxonomy" id="89"/>
    <lineage>
        <taxon>Bacteria</taxon>
        <taxon>Pseudomonadati</taxon>
        <taxon>Pseudomonadota</taxon>
        <taxon>Betaproteobacteria</taxon>
        <taxon>Burkholderiales</taxon>
        <taxon>Sphaerotilaceae</taxon>
        <taxon>Leptothrix</taxon>
    </lineage>
</organism>
<comment type="subcellular location">
    <subcellularLocation>
        <location evidence="1">Membrane</location>
        <topology evidence="1">Multi-pass membrane protein</topology>
    </subcellularLocation>
</comment>
<comment type="caution">
    <text evidence="7">The sequence shown here is derived from an EMBL/GenBank/DDBJ whole genome shotgun (WGS) entry which is preliminary data.</text>
</comment>
<evidence type="ECO:0000256" key="1">
    <source>
        <dbReference type="ARBA" id="ARBA00004141"/>
    </source>
</evidence>
<dbReference type="Proteomes" id="UP001235760">
    <property type="component" value="Unassembled WGS sequence"/>
</dbReference>
<reference evidence="7 8" key="1">
    <citation type="submission" date="2023-08" db="EMBL/GenBank/DDBJ databases">
        <authorList>
            <person name="Roldan D.M."/>
            <person name="Menes R.J."/>
        </authorList>
    </citation>
    <scope>NUCLEOTIDE SEQUENCE [LARGE SCALE GENOMIC DNA]</scope>
    <source>
        <strain evidence="7 8">CCM 2812</strain>
    </source>
</reference>